<evidence type="ECO:0008006" key="4">
    <source>
        <dbReference type="Google" id="ProtNLM"/>
    </source>
</evidence>
<sequence length="170" mass="19083">MPTLKMPNSGGDTTRPPTMLNVDRSAHENAKDVLKRLDAMKSMVERLPGVGPPIRKSNPDSYANTPFTKEIILIELPRKFSFLNIKVYDGTYDPDDHIAHDKFLEQFASSRNLEKTTNGLYEILQHRVEPLRGYIARFNEAKVAIPECNVPTATLPSREACSPTVTSIRS</sequence>
<evidence type="ECO:0000256" key="1">
    <source>
        <dbReference type="SAM" id="MobiDB-lite"/>
    </source>
</evidence>
<gene>
    <name evidence="2" type="ORF">F2Q69_00014095</name>
</gene>
<organism evidence="2 3">
    <name type="scientific">Brassica cretica</name>
    <name type="common">Mustard</name>
    <dbReference type="NCBI Taxonomy" id="69181"/>
    <lineage>
        <taxon>Eukaryota</taxon>
        <taxon>Viridiplantae</taxon>
        <taxon>Streptophyta</taxon>
        <taxon>Embryophyta</taxon>
        <taxon>Tracheophyta</taxon>
        <taxon>Spermatophyta</taxon>
        <taxon>Magnoliopsida</taxon>
        <taxon>eudicotyledons</taxon>
        <taxon>Gunneridae</taxon>
        <taxon>Pentapetalae</taxon>
        <taxon>rosids</taxon>
        <taxon>malvids</taxon>
        <taxon>Brassicales</taxon>
        <taxon>Brassicaceae</taxon>
        <taxon>Brassiceae</taxon>
        <taxon>Brassica</taxon>
    </lineage>
</organism>
<accession>A0A8S9QVE8</accession>
<protein>
    <recommendedName>
        <fullName evidence="4">Retrotransposon gag domain-containing protein</fullName>
    </recommendedName>
</protein>
<dbReference type="AlphaFoldDB" id="A0A8S9QVE8"/>
<evidence type="ECO:0000313" key="2">
    <source>
        <dbReference type="EMBL" id="KAF3555228.1"/>
    </source>
</evidence>
<dbReference type="EMBL" id="QGKX02000996">
    <property type="protein sequence ID" value="KAF3555228.1"/>
    <property type="molecule type" value="Genomic_DNA"/>
</dbReference>
<evidence type="ECO:0000313" key="3">
    <source>
        <dbReference type="Proteomes" id="UP000712600"/>
    </source>
</evidence>
<dbReference type="PANTHER" id="PTHR33223:SF10">
    <property type="entry name" value="AMINOTRANSFERASE-LIKE PLANT MOBILE DOMAIN-CONTAINING PROTEIN"/>
    <property type="match status" value="1"/>
</dbReference>
<feature type="region of interest" description="Disordered" evidence="1">
    <location>
        <begin position="1"/>
        <end position="20"/>
    </location>
</feature>
<proteinExistence type="predicted"/>
<dbReference type="Proteomes" id="UP000712600">
    <property type="component" value="Unassembled WGS sequence"/>
</dbReference>
<name>A0A8S9QVE8_BRACR</name>
<dbReference type="PANTHER" id="PTHR33223">
    <property type="entry name" value="CCHC-TYPE DOMAIN-CONTAINING PROTEIN"/>
    <property type="match status" value="1"/>
</dbReference>
<comment type="caution">
    <text evidence="2">The sequence shown here is derived from an EMBL/GenBank/DDBJ whole genome shotgun (WGS) entry which is preliminary data.</text>
</comment>
<reference evidence="2" key="1">
    <citation type="submission" date="2019-12" db="EMBL/GenBank/DDBJ databases">
        <title>Genome sequencing and annotation of Brassica cretica.</title>
        <authorList>
            <person name="Studholme D.J."/>
            <person name="Sarris P."/>
        </authorList>
    </citation>
    <scope>NUCLEOTIDE SEQUENCE</scope>
    <source>
        <strain evidence="2">PFS-109/04</strain>
        <tissue evidence="2">Leaf</tissue>
    </source>
</reference>